<dbReference type="GO" id="GO:0016853">
    <property type="term" value="F:isomerase activity"/>
    <property type="evidence" value="ECO:0007669"/>
    <property type="project" value="UniProtKB-KW"/>
</dbReference>
<dbReference type="CDD" id="cd00586">
    <property type="entry name" value="4HBT"/>
    <property type="match status" value="1"/>
</dbReference>
<accession>A0A165IKK3</accession>
<sequence>MTSTLKPGWLADLRTRIGKCILFGLKAEQVTEASALLQDLARDWRELVAGSEGFLTAKSRRGIFRQRVAWGEMDVMGHVNNTAYNRYAESARMNWLLNFGTHFDPAHNIQWAELQSSRGIGLIMRSIRTDYKFPMTYPDRVTVYHKLRSLPTSRDDSFILDVMILSERHQRVAARCVEDVVVYDYRQQNKVPLPPFVHAQFEEAFMLQEEAKWDCSDHARDLAERVRSLERQSWDRADAKEDLGSASP</sequence>
<protein>
    <submittedName>
        <fullName evidence="1">Thioesterase/thiol ester dehydrase-isomerase</fullName>
    </submittedName>
</protein>
<dbReference type="InParanoid" id="A0A165IKK3"/>
<name>A0A165IKK3_XYLHT</name>
<dbReference type="EMBL" id="KV407455">
    <property type="protein sequence ID" value="KZF25032.1"/>
    <property type="molecule type" value="Genomic_DNA"/>
</dbReference>
<keyword evidence="2" id="KW-1185">Reference proteome</keyword>
<dbReference type="SUPFAM" id="SSF54637">
    <property type="entry name" value="Thioesterase/thiol ester dehydrase-isomerase"/>
    <property type="match status" value="1"/>
</dbReference>
<dbReference type="OMA" id="KFPMTWP"/>
<evidence type="ECO:0000313" key="2">
    <source>
        <dbReference type="Proteomes" id="UP000076632"/>
    </source>
</evidence>
<evidence type="ECO:0000313" key="1">
    <source>
        <dbReference type="EMBL" id="KZF25032.1"/>
    </source>
</evidence>
<dbReference type="OrthoDB" id="5538558at2759"/>
<dbReference type="GO" id="GO:0047617">
    <property type="term" value="F:fatty acyl-CoA hydrolase activity"/>
    <property type="evidence" value="ECO:0007669"/>
    <property type="project" value="TreeGrafter"/>
</dbReference>
<dbReference type="GeneID" id="28896910"/>
<dbReference type="AlphaFoldDB" id="A0A165IKK3"/>
<dbReference type="Proteomes" id="UP000076632">
    <property type="component" value="Unassembled WGS sequence"/>
</dbReference>
<organism evidence="1 2">
    <name type="scientific">Xylona heveae (strain CBS 132557 / TC161)</name>
    <dbReference type="NCBI Taxonomy" id="1328760"/>
    <lineage>
        <taxon>Eukaryota</taxon>
        <taxon>Fungi</taxon>
        <taxon>Dikarya</taxon>
        <taxon>Ascomycota</taxon>
        <taxon>Pezizomycotina</taxon>
        <taxon>Xylonomycetes</taxon>
        <taxon>Xylonales</taxon>
        <taxon>Xylonaceae</taxon>
        <taxon>Xylona</taxon>
    </lineage>
</organism>
<keyword evidence="1" id="KW-0413">Isomerase</keyword>
<dbReference type="PANTHER" id="PTHR31793">
    <property type="entry name" value="4-HYDROXYBENZOYL-COA THIOESTERASE FAMILY MEMBER"/>
    <property type="match status" value="1"/>
</dbReference>
<dbReference type="InterPro" id="IPR050563">
    <property type="entry name" value="4-hydroxybenzoyl-CoA_TE"/>
</dbReference>
<dbReference type="Gene3D" id="3.10.129.10">
    <property type="entry name" value="Hotdog Thioesterase"/>
    <property type="match status" value="1"/>
</dbReference>
<gene>
    <name evidence="1" type="ORF">L228DRAFT_243813</name>
</gene>
<reference evidence="1 2" key="1">
    <citation type="journal article" date="2016" name="Fungal Biol.">
        <title>The genome of Xylona heveae provides a window into fungal endophytism.</title>
        <authorList>
            <person name="Gazis R."/>
            <person name="Kuo A."/>
            <person name="Riley R."/>
            <person name="LaButti K."/>
            <person name="Lipzen A."/>
            <person name="Lin J."/>
            <person name="Amirebrahimi M."/>
            <person name="Hesse C.N."/>
            <person name="Spatafora J.W."/>
            <person name="Henrissat B."/>
            <person name="Hainaut M."/>
            <person name="Grigoriev I.V."/>
            <person name="Hibbett D.S."/>
        </authorList>
    </citation>
    <scope>NUCLEOTIDE SEQUENCE [LARGE SCALE GENOMIC DNA]</scope>
    <source>
        <strain evidence="1 2">TC161</strain>
    </source>
</reference>
<dbReference type="Pfam" id="PF13279">
    <property type="entry name" value="4HBT_2"/>
    <property type="match status" value="1"/>
</dbReference>
<proteinExistence type="predicted"/>
<dbReference type="RefSeq" id="XP_018190587.1">
    <property type="nucleotide sequence ID" value="XM_018331773.1"/>
</dbReference>
<dbReference type="InterPro" id="IPR029069">
    <property type="entry name" value="HotDog_dom_sf"/>
</dbReference>
<dbReference type="PANTHER" id="PTHR31793:SF39">
    <property type="entry name" value="THIOESTERASE_THIOL ESTER DEHYDRASE-ISOMERASE"/>
    <property type="match status" value="1"/>
</dbReference>